<dbReference type="EMBL" id="NFKK01000004">
    <property type="protein sequence ID" value="OUP53380.1"/>
    <property type="molecule type" value="Genomic_DNA"/>
</dbReference>
<dbReference type="RefSeq" id="WP_016148879.1">
    <property type="nucleotide sequence ID" value="NZ_CABKSA010000003.1"/>
</dbReference>
<sequence length="284" mass="30711">MTLKKAYPVLAIVLGATGGVLHGLDLVQGYDSADLPTGAPWLTMLYVLSAIAVVLCVAAAFTYRKTSDRYKAFESYLTGGGTRHKTVAVLSGELFIVFGLAGLYYTMTHIMEMTMFDRVTLIPLYLLAIVSCVAFMRLGGSAVRGTVTEDDANMIFIPIAWAALDLVNTFKENGNVPMEGKFVFELLAAGGLLCALHAYARFLFSTPRPRLLAGFAGIGTVFGLTGGIGLIIQYVMTDLSDLQRVPRAGCYVICALWLAYQLSRMALSDEPEGPKLKRGKPVNE</sequence>
<gene>
    <name evidence="2" type="ORF">B5F17_05075</name>
</gene>
<feature type="transmembrane region" description="Helical" evidence="1">
    <location>
        <begin position="152"/>
        <end position="170"/>
    </location>
</feature>
<name>A0A1Y4LC01_9FIRM</name>
<evidence type="ECO:0000313" key="3">
    <source>
        <dbReference type="Proteomes" id="UP000195897"/>
    </source>
</evidence>
<feature type="transmembrane region" description="Helical" evidence="1">
    <location>
        <begin position="211"/>
        <end position="236"/>
    </location>
</feature>
<reference evidence="3" key="1">
    <citation type="submission" date="2017-04" db="EMBL/GenBank/DDBJ databases">
        <title>Function of individual gut microbiota members based on whole genome sequencing of pure cultures obtained from chicken caecum.</title>
        <authorList>
            <person name="Medvecky M."/>
            <person name="Cejkova D."/>
            <person name="Polansky O."/>
            <person name="Karasova D."/>
            <person name="Kubasova T."/>
            <person name="Cizek A."/>
            <person name="Rychlik I."/>
        </authorList>
    </citation>
    <scope>NUCLEOTIDE SEQUENCE [LARGE SCALE GENOMIC DNA]</scope>
    <source>
        <strain evidence="3">An180</strain>
    </source>
</reference>
<evidence type="ECO:0000256" key="1">
    <source>
        <dbReference type="SAM" id="Phobius"/>
    </source>
</evidence>
<keyword evidence="1" id="KW-0472">Membrane</keyword>
<organism evidence="2 3">
    <name type="scientific">Butyricicoccus pullicaecorum</name>
    <dbReference type="NCBI Taxonomy" id="501571"/>
    <lineage>
        <taxon>Bacteria</taxon>
        <taxon>Bacillati</taxon>
        <taxon>Bacillota</taxon>
        <taxon>Clostridia</taxon>
        <taxon>Eubacteriales</taxon>
        <taxon>Butyricicoccaceae</taxon>
        <taxon>Butyricicoccus</taxon>
    </lineage>
</organism>
<evidence type="ECO:0000313" key="2">
    <source>
        <dbReference type="EMBL" id="OUP53380.1"/>
    </source>
</evidence>
<dbReference type="AlphaFoldDB" id="A0A1Y4LC01"/>
<feature type="transmembrane region" description="Helical" evidence="1">
    <location>
        <begin position="87"/>
        <end position="107"/>
    </location>
</feature>
<comment type="caution">
    <text evidence="2">The sequence shown here is derived from an EMBL/GenBank/DDBJ whole genome shotgun (WGS) entry which is preliminary data.</text>
</comment>
<dbReference type="Proteomes" id="UP000195897">
    <property type="component" value="Unassembled WGS sequence"/>
</dbReference>
<keyword evidence="1" id="KW-1133">Transmembrane helix</keyword>
<feature type="transmembrane region" description="Helical" evidence="1">
    <location>
        <begin position="39"/>
        <end position="63"/>
    </location>
</feature>
<keyword evidence="1" id="KW-0812">Transmembrane</keyword>
<accession>A0A1Y4LC01</accession>
<feature type="transmembrane region" description="Helical" evidence="1">
    <location>
        <begin position="119"/>
        <end position="140"/>
    </location>
</feature>
<feature type="transmembrane region" description="Helical" evidence="1">
    <location>
        <begin position="182"/>
        <end position="204"/>
    </location>
</feature>
<protein>
    <submittedName>
        <fullName evidence="2">Uncharacterized protein</fullName>
    </submittedName>
</protein>
<proteinExistence type="predicted"/>